<dbReference type="Pfam" id="PF13450">
    <property type="entry name" value="NAD_binding_8"/>
    <property type="match status" value="1"/>
</dbReference>
<dbReference type="InterPro" id="IPR036188">
    <property type="entry name" value="FAD/NAD-bd_sf"/>
</dbReference>
<proteinExistence type="predicted"/>
<dbReference type="PANTHER" id="PTHR16128:SF5">
    <property type="entry name" value="FAD_NAD(P)-BINDING OXIDOREDUCTASE FAMILY PROTEIN"/>
    <property type="match status" value="1"/>
</dbReference>
<dbReference type="OrthoDB" id="5792777at2"/>
<dbReference type="AlphaFoldDB" id="A0A433X3B6"/>
<dbReference type="PANTHER" id="PTHR16128">
    <property type="entry name" value="FAD/NAD(P)-BINDING OXIDOREDUCTASE FAMILY PROTEIN"/>
    <property type="match status" value="1"/>
</dbReference>
<evidence type="ECO:0000313" key="2">
    <source>
        <dbReference type="Proteomes" id="UP000281547"/>
    </source>
</evidence>
<gene>
    <name evidence="1" type="ORF">EMQ25_16365</name>
</gene>
<dbReference type="Gene3D" id="3.50.50.60">
    <property type="entry name" value="FAD/NAD(P)-binding domain"/>
    <property type="match status" value="1"/>
</dbReference>
<protein>
    <recommendedName>
        <fullName evidence="3">Amine oxidase domain-containing protein</fullName>
    </recommendedName>
</protein>
<keyword evidence="2" id="KW-1185">Reference proteome</keyword>
<dbReference type="Proteomes" id="UP000281547">
    <property type="component" value="Unassembled WGS sequence"/>
</dbReference>
<evidence type="ECO:0000313" key="1">
    <source>
        <dbReference type="EMBL" id="RUT28549.1"/>
    </source>
</evidence>
<dbReference type="Gene3D" id="3.90.660.10">
    <property type="match status" value="1"/>
</dbReference>
<sequence>MKRVAIIGAGIGGLTLARALYGAAEITAFEKGRGVGGRTASRREGHFQFDHGAQCFTIRTEAFARWIAPMQEAGVVAEWKGPVVNLEAGRVTGPRLWSERHFVGAPAMNALARHLADGLDIRAGTDVLPLEPGGGAHMLRDADGRDLGSFDIVVSTTTPHQTAALFAKLAPGLGFYAGQMKASHALMLGYDRALPIDWIAAKVMDGPIRWISVDSSKPGRPAGSTTLVAHTRSGFSRHHLDTPPGLLAPILFEAMRAAIPGGLGTPDMIRSHRWRSAIVRRTGRPGPWHDAQMGLAATGDWAASSRIEEVCLAALDLAAQLRAELG</sequence>
<dbReference type="SUPFAM" id="SSF51905">
    <property type="entry name" value="FAD/NAD(P)-binding domain"/>
    <property type="match status" value="1"/>
</dbReference>
<reference evidence="1 2" key="1">
    <citation type="journal article" date="2016" name="Int. J. Syst. Evol. Microbiol.">
        <title>Arsenicitalea aurantiaca gen. nov., sp. nov., a new member of the family Hyphomicrobiaceae, isolated from high-arsenic sediment.</title>
        <authorList>
            <person name="Mu Y."/>
            <person name="Zhou L."/>
            <person name="Zeng X.C."/>
            <person name="Liu L."/>
            <person name="Pan Y."/>
            <person name="Chen X."/>
            <person name="Wang J."/>
            <person name="Li S."/>
            <person name="Li W.J."/>
            <person name="Wang Y."/>
        </authorList>
    </citation>
    <scope>NUCLEOTIDE SEQUENCE [LARGE SCALE GENOMIC DNA]</scope>
    <source>
        <strain evidence="1 2">42-50</strain>
    </source>
</reference>
<organism evidence="1 2">
    <name type="scientific">Arsenicitalea aurantiaca</name>
    <dbReference type="NCBI Taxonomy" id="1783274"/>
    <lineage>
        <taxon>Bacteria</taxon>
        <taxon>Pseudomonadati</taxon>
        <taxon>Pseudomonadota</taxon>
        <taxon>Alphaproteobacteria</taxon>
        <taxon>Hyphomicrobiales</taxon>
        <taxon>Devosiaceae</taxon>
        <taxon>Arsenicitalea</taxon>
    </lineage>
</organism>
<comment type="caution">
    <text evidence="1">The sequence shown here is derived from an EMBL/GenBank/DDBJ whole genome shotgun (WGS) entry which is preliminary data.</text>
</comment>
<dbReference type="RefSeq" id="WP_127189684.1">
    <property type="nucleotide sequence ID" value="NZ_RZNJ01000007.1"/>
</dbReference>
<name>A0A433X3B6_9HYPH</name>
<accession>A0A433X3B6</accession>
<dbReference type="EMBL" id="RZNJ01000007">
    <property type="protein sequence ID" value="RUT28549.1"/>
    <property type="molecule type" value="Genomic_DNA"/>
</dbReference>
<evidence type="ECO:0008006" key="3">
    <source>
        <dbReference type="Google" id="ProtNLM"/>
    </source>
</evidence>